<dbReference type="EMBL" id="FAVB01000005">
    <property type="protein sequence ID" value="CUU87920.1"/>
    <property type="molecule type" value="Genomic_DNA"/>
</dbReference>
<dbReference type="RefSeq" id="WP_059435372.1">
    <property type="nucleotide sequence ID" value="NZ_FAVB01000005.1"/>
</dbReference>
<dbReference type="InterPro" id="IPR022225">
    <property type="entry name" value="Phage_tail_fibre_N"/>
</dbReference>
<feature type="domain" description="Phage tail fibre protein N-terminal" evidence="1">
    <location>
        <begin position="1"/>
        <end position="145"/>
    </location>
</feature>
<dbReference type="Pfam" id="PF12571">
    <property type="entry name" value="Phage_tail_fib"/>
    <property type="match status" value="1"/>
</dbReference>
<evidence type="ECO:0000259" key="1">
    <source>
        <dbReference type="Pfam" id="PF12571"/>
    </source>
</evidence>
<dbReference type="Proteomes" id="UP000052237">
    <property type="component" value="Unassembled WGS sequence"/>
</dbReference>
<dbReference type="AlphaFoldDB" id="A0A0S4SND2"/>
<proteinExistence type="predicted"/>
<dbReference type="PANTHER" id="PTHR35191">
    <property type="entry name" value="PROPHAGE SIDE TAIL FIBER PROTEIN HOMOLOG STFQ-RELATED"/>
    <property type="match status" value="1"/>
</dbReference>
<sequence>MNEFYTLLTNYGIAKIVEARANKQTINLSHIAVGDAEIIPSESMSALKSEKHRLAINSIIQDENNPSYLIIEGVIPVSVGGFYINEVGIFDESGNLFAIGNLPKTYKPLLSEGSAKDLTLKITIEVANASEITLKVDNSVVLATRSWTESLIKKKEDKGVAKTLDDALKLEIAGNYLLKTGVATDSDKLDGLHGNEYHQRNSANPSKVTSVTGNIIDLSQGDNFTVSLNTAGMLTLTNPSVGQSGVLIVSSATNISGFSSNISFRIVPTGLNSTETFAYFVQSEDVIKMGRV</sequence>
<evidence type="ECO:0000313" key="3">
    <source>
        <dbReference type="Proteomes" id="UP000052237"/>
    </source>
</evidence>
<organism evidence="2 3">
    <name type="scientific">Campylobacter hyointestinalis subsp. hyointestinalis</name>
    <dbReference type="NCBI Taxonomy" id="91352"/>
    <lineage>
        <taxon>Bacteria</taxon>
        <taxon>Pseudomonadati</taxon>
        <taxon>Campylobacterota</taxon>
        <taxon>Epsilonproteobacteria</taxon>
        <taxon>Campylobacterales</taxon>
        <taxon>Campylobacteraceae</taxon>
        <taxon>Campylobacter</taxon>
    </lineage>
</organism>
<gene>
    <name evidence="2" type="ORF">ERS686654_01824</name>
</gene>
<dbReference type="PANTHER" id="PTHR35191:SF1">
    <property type="entry name" value="PROPHAGE SIDE TAIL FIBER PROTEIN HOMOLOG STFQ-RELATED"/>
    <property type="match status" value="1"/>
</dbReference>
<reference evidence="2 3" key="1">
    <citation type="submission" date="2015-11" db="EMBL/GenBank/DDBJ databases">
        <authorList>
            <consortium name="Pathogen Informatics"/>
        </authorList>
    </citation>
    <scope>NUCLEOTIDE SEQUENCE [LARGE SCALE GENOMIC DNA]</scope>
    <source>
        <strain evidence="2 3">006A-0059</strain>
    </source>
</reference>
<protein>
    <submittedName>
        <fullName evidence="2">Tail fiber protein H</fullName>
    </submittedName>
</protein>
<keyword evidence="3" id="KW-1185">Reference proteome</keyword>
<comment type="caution">
    <text evidence="2">The sequence shown here is derived from an EMBL/GenBank/DDBJ whole genome shotgun (WGS) entry which is preliminary data.</text>
</comment>
<accession>A0A0S4SND2</accession>
<name>A0A0S4SND2_CAMHY</name>
<evidence type="ECO:0000313" key="2">
    <source>
        <dbReference type="EMBL" id="CUU87920.1"/>
    </source>
</evidence>
<dbReference type="InterPro" id="IPR051934">
    <property type="entry name" value="Phage_Tail_Fiber_Structural"/>
</dbReference>